<sequence length="258" mass="28156">MKSFYLHLLLAGLLSWGSSSPAQTPRKAASSPAVPLAAAPADTCWTGYLAGKIPVTMHYQRDGEVLMGEITYLNTRHKTPIRLRGTIAEDHTYHLLEFDKKGTITGILIGRPAGQAFIGQWYSPTTERELALRLVKKEARVASVPMRVNAAQLYGSYTYRYGAAGRQGTFSMAKVAAGKASFELMAVTATPAHHYAEVPLDTISLTGPAFTYALPDAPNCAFQVRFYHDFVVISYTKGECASQFGHNATVEGVYLKTE</sequence>
<gene>
    <name evidence="2" type="ORF">J4E00_18530</name>
</gene>
<dbReference type="EMBL" id="JAGETZ010000009">
    <property type="protein sequence ID" value="MBO2011064.1"/>
    <property type="molecule type" value="Genomic_DNA"/>
</dbReference>
<reference evidence="2 3" key="1">
    <citation type="submission" date="2021-03" db="EMBL/GenBank/DDBJ databases">
        <authorList>
            <person name="Kim M.K."/>
        </authorList>
    </citation>
    <scope>NUCLEOTIDE SEQUENCE [LARGE SCALE GENOMIC DNA]</scope>
    <source>
        <strain evidence="2 3">BT442</strain>
    </source>
</reference>
<proteinExistence type="predicted"/>
<dbReference type="Proteomes" id="UP000664369">
    <property type="component" value="Unassembled WGS sequence"/>
</dbReference>
<protein>
    <recommendedName>
        <fullName evidence="4">DUF3108 domain-containing protein</fullName>
    </recommendedName>
</protein>
<feature type="chain" id="PRO_5045796553" description="DUF3108 domain-containing protein" evidence="1">
    <location>
        <begin position="23"/>
        <end position="258"/>
    </location>
</feature>
<evidence type="ECO:0000313" key="3">
    <source>
        <dbReference type="Proteomes" id="UP000664369"/>
    </source>
</evidence>
<keyword evidence="3" id="KW-1185">Reference proteome</keyword>
<evidence type="ECO:0000313" key="2">
    <source>
        <dbReference type="EMBL" id="MBO2011064.1"/>
    </source>
</evidence>
<evidence type="ECO:0000256" key="1">
    <source>
        <dbReference type="SAM" id="SignalP"/>
    </source>
</evidence>
<dbReference type="RefSeq" id="WP_208176757.1">
    <property type="nucleotide sequence ID" value="NZ_JAGETZ010000009.1"/>
</dbReference>
<keyword evidence="1" id="KW-0732">Signal</keyword>
<evidence type="ECO:0008006" key="4">
    <source>
        <dbReference type="Google" id="ProtNLM"/>
    </source>
</evidence>
<feature type="signal peptide" evidence="1">
    <location>
        <begin position="1"/>
        <end position="22"/>
    </location>
</feature>
<accession>A0ABS3QJX0</accession>
<comment type="caution">
    <text evidence="2">The sequence shown here is derived from an EMBL/GenBank/DDBJ whole genome shotgun (WGS) entry which is preliminary data.</text>
</comment>
<organism evidence="2 3">
    <name type="scientific">Hymenobacter negativus</name>
    <dbReference type="NCBI Taxonomy" id="2795026"/>
    <lineage>
        <taxon>Bacteria</taxon>
        <taxon>Pseudomonadati</taxon>
        <taxon>Bacteroidota</taxon>
        <taxon>Cytophagia</taxon>
        <taxon>Cytophagales</taxon>
        <taxon>Hymenobacteraceae</taxon>
        <taxon>Hymenobacter</taxon>
    </lineage>
</organism>
<name>A0ABS3QJX0_9BACT</name>